<feature type="region of interest" description="Disordered" evidence="1">
    <location>
        <begin position="1"/>
        <end position="58"/>
    </location>
</feature>
<reference evidence="2 3" key="1">
    <citation type="submission" date="2018-06" db="EMBL/GenBank/DDBJ databases">
        <authorList>
            <person name="Strepis N."/>
        </authorList>
    </citation>
    <scope>NUCLEOTIDE SEQUENCE [LARGE SCALE GENOMIC DNA]</scope>
    <source>
        <strain evidence="2">LUCI</strain>
    </source>
</reference>
<proteinExistence type="predicted"/>
<evidence type="ECO:0000313" key="2">
    <source>
        <dbReference type="EMBL" id="VBB09116.1"/>
    </source>
</evidence>
<dbReference type="Proteomes" id="UP000277811">
    <property type="component" value="Unassembled WGS sequence"/>
</dbReference>
<evidence type="ECO:0000256" key="1">
    <source>
        <dbReference type="SAM" id="MobiDB-lite"/>
    </source>
</evidence>
<keyword evidence="3" id="KW-1185">Reference proteome</keyword>
<name>A0A498R8T4_9FIRM</name>
<gene>
    <name evidence="2" type="ORF">LUCI_4402</name>
</gene>
<dbReference type="AlphaFoldDB" id="A0A498R8T4"/>
<feature type="compositionally biased region" description="Polar residues" evidence="1">
    <location>
        <begin position="1"/>
        <end position="30"/>
    </location>
</feature>
<protein>
    <submittedName>
        <fullName evidence="2">Uncharacterized protein</fullName>
    </submittedName>
</protein>
<accession>A0A498R8T4</accession>
<organism evidence="2 3">
    <name type="scientific">Lucifera butyrica</name>
    <dbReference type="NCBI Taxonomy" id="1351585"/>
    <lineage>
        <taxon>Bacteria</taxon>
        <taxon>Bacillati</taxon>
        <taxon>Bacillota</taxon>
        <taxon>Negativicutes</taxon>
        <taxon>Veillonellales</taxon>
        <taxon>Veillonellaceae</taxon>
        <taxon>Lucifera</taxon>
    </lineage>
</organism>
<sequence>MALSSVNNTNQIAYQQMNPVLKTKSATSSKAGIKTNHAAEASDTNPSALKKTGFDAKI</sequence>
<dbReference type="RefSeq" id="WP_165866108.1">
    <property type="nucleotide sequence ID" value="NZ_UPPP01000105.1"/>
</dbReference>
<dbReference type="EMBL" id="UPPP01000105">
    <property type="protein sequence ID" value="VBB09116.1"/>
    <property type="molecule type" value="Genomic_DNA"/>
</dbReference>
<evidence type="ECO:0000313" key="3">
    <source>
        <dbReference type="Proteomes" id="UP000277811"/>
    </source>
</evidence>